<evidence type="ECO:0000313" key="8">
    <source>
        <dbReference type="EMBL" id="ACY19105.1"/>
    </source>
</evidence>
<dbReference type="EMBL" id="CP001804">
    <property type="protein sequence ID" value="ACY19105.1"/>
    <property type="molecule type" value="Genomic_DNA"/>
</dbReference>
<keyword evidence="5" id="KW-0460">Magnesium</keyword>
<dbReference type="HOGENOM" id="CLU_059078_2_0_7"/>
<evidence type="ECO:0000313" key="9">
    <source>
        <dbReference type="Proteomes" id="UP000001880"/>
    </source>
</evidence>
<name>D0LRW3_HALO1</name>
<dbReference type="AlphaFoldDB" id="D0LRW3"/>
<evidence type="ECO:0000256" key="4">
    <source>
        <dbReference type="ARBA" id="ARBA00022801"/>
    </source>
</evidence>
<dbReference type="InterPro" id="IPR015797">
    <property type="entry name" value="NUDIX_hydrolase-like_dom_sf"/>
</dbReference>
<keyword evidence="9" id="KW-1185">Reference proteome</keyword>
<evidence type="ECO:0000256" key="2">
    <source>
        <dbReference type="ARBA" id="ARBA00001946"/>
    </source>
</evidence>
<organism evidence="8 9">
    <name type="scientific">Haliangium ochraceum (strain DSM 14365 / JCM 11303 / SMP-2)</name>
    <dbReference type="NCBI Taxonomy" id="502025"/>
    <lineage>
        <taxon>Bacteria</taxon>
        <taxon>Pseudomonadati</taxon>
        <taxon>Myxococcota</taxon>
        <taxon>Polyangia</taxon>
        <taxon>Haliangiales</taxon>
        <taxon>Kofleriaceae</taxon>
        <taxon>Haliangium</taxon>
    </lineage>
</organism>
<keyword evidence="3" id="KW-0479">Metal-binding</keyword>
<dbReference type="PROSITE" id="PS51462">
    <property type="entry name" value="NUDIX"/>
    <property type="match status" value="1"/>
</dbReference>
<dbReference type="STRING" id="502025.Hoch_6639"/>
<comment type="cofactor">
    <cofactor evidence="1">
        <name>Mn(2+)</name>
        <dbReference type="ChEBI" id="CHEBI:29035"/>
    </cofactor>
</comment>
<dbReference type="RefSeq" id="WP_012831697.1">
    <property type="nucleotide sequence ID" value="NC_013440.1"/>
</dbReference>
<reference evidence="8 9" key="1">
    <citation type="journal article" date="2010" name="Stand. Genomic Sci.">
        <title>Complete genome sequence of Haliangium ochraceum type strain (SMP-2).</title>
        <authorList>
            <consortium name="US DOE Joint Genome Institute (JGI-PGF)"/>
            <person name="Ivanova N."/>
            <person name="Daum C."/>
            <person name="Lang E."/>
            <person name="Abt B."/>
            <person name="Kopitz M."/>
            <person name="Saunders E."/>
            <person name="Lapidus A."/>
            <person name="Lucas S."/>
            <person name="Glavina Del Rio T."/>
            <person name="Nolan M."/>
            <person name="Tice H."/>
            <person name="Copeland A."/>
            <person name="Cheng J.F."/>
            <person name="Chen F."/>
            <person name="Bruce D."/>
            <person name="Goodwin L."/>
            <person name="Pitluck S."/>
            <person name="Mavromatis K."/>
            <person name="Pati A."/>
            <person name="Mikhailova N."/>
            <person name="Chen A."/>
            <person name="Palaniappan K."/>
            <person name="Land M."/>
            <person name="Hauser L."/>
            <person name="Chang Y.J."/>
            <person name="Jeffries C.D."/>
            <person name="Detter J.C."/>
            <person name="Brettin T."/>
            <person name="Rohde M."/>
            <person name="Goker M."/>
            <person name="Bristow J."/>
            <person name="Markowitz V."/>
            <person name="Eisen J.A."/>
            <person name="Hugenholtz P."/>
            <person name="Kyrpides N.C."/>
            <person name="Klenk H.P."/>
        </authorList>
    </citation>
    <scope>NUCLEOTIDE SEQUENCE [LARGE SCALE GENOMIC DNA]</scope>
    <source>
        <strain evidence="9">DSM 14365 / CIP 107738 / JCM 11303 / AJ 13395 / SMP-2</strain>
    </source>
</reference>
<evidence type="ECO:0000259" key="7">
    <source>
        <dbReference type="PROSITE" id="PS51462"/>
    </source>
</evidence>
<evidence type="ECO:0000256" key="3">
    <source>
        <dbReference type="ARBA" id="ARBA00022723"/>
    </source>
</evidence>
<dbReference type="Gene3D" id="3.90.79.10">
    <property type="entry name" value="Nucleoside Triphosphate Pyrophosphohydrolase"/>
    <property type="match status" value="1"/>
</dbReference>
<dbReference type="InterPro" id="IPR039121">
    <property type="entry name" value="NUDT19"/>
</dbReference>
<sequence>MSKSSKAPQPGVPRLAATVILVREHAGGVEVYMQRRHRRASFMSSSFVFPGGAVSPSDGDLRVTAARELFEEAGVLLARSAGEVTDIGVRTGWRVRALDDENALHSLLADAALSFDMDGLHYFSHWITPAIERKRFSAVFYVARLPDGQTASVDNREMVEDLWITPEHALERADELRLPPPQLRTLLDLLEPARQGFAGILQTCRFRAAHPHPLLPRARQPESESAPRTLMLPWDPEYLTRGLGDSLPIPAHHPLALGPSRFVLEGQTWKHTAAAPSAQPE</sequence>
<dbReference type="eggNOG" id="COG0494">
    <property type="taxonomic scope" value="Bacteria"/>
</dbReference>
<dbReference type="PANTHER" id="PTHR12318:SF0">
    <property type="entry name" value="ACYL-COENZYME A DIPHOSPHATASE NUDT19"/>
    <property type="match status" value="1"/>
</dbReference>
<evidence type="ECO:0000256" key="1">
    <source>
        <dbReference type="ARBA" id="ARBA00001936"/>
    </source>
</evidence>
<accession>D0LRW3</accession>
<dbReference type="PANTHER" id="PTHR12318">
    <property type="entry name" value="TESTOSTERONE-REGULATED PROTEIN RP2"/>
    <property type="match status" value="1"/>
</dbReference>
<comment type="cofactor">
    <cofactor evidence="2">
        <name>Mg(2+)</name>
        <dbReference type="ChEBI" id="CHEBI:18420"/>
    </cofactor>
</comment>
<dbReference type="GO" id="GO:0016818">
    <property type="term" value="F:hydrolase activity, acting on acid anhydrides, in phosphorus-containing anhydrides"/>
    <property type="evidence" value="ECO:0007669"/>
    <property type="project" value="InterPro"/>
</dbReference>
<keyword evidence="6" id="KW-0464">Manganese</keyword>
<feature type="domain" description="Nudix hydrolase" evidence="7">
    <location>
        <begin position="12"/>
        <end position="191"/>
    </location>
</feature>
<proteinExistence type="predicted"/>
<keyword evidence="4 8" id="KW-0378">Hydrolase</keyword>
<dbReference type="InterPro" id="IPR000086">
    <property type="entry name" value="NUDIX_hydrolase_dom"/>
</dbReference>
<dbReference type="Pfam" id="PF00293">
    <property type="entry name" value="NUDIX"/>
    <property type="match status" value="1"/>
</dbReference>
<evidence type="ECO:0000256" key="6">
    <source>
        <dbReference type="ARBA" id="ARBA00023211"/>
    </source>
</evidence>
<dbReference type="KEGG" id="hoh:Hoch_6639"/>
<evidence type="ECO:0000256" key="5">
    <source>
        <dbReference type="ARBA" id="ARBA00022842"/>
    </source>
</evidence>
<dbReference type="CDD" id="cd18870">
    <property type="entry name" value="NUDIX_AcylCoAdiphos_Nudt19"/>
    <property type="match status" value="1"/>
</dbReference>
<protein>
    <submittedName>
        <fullName evidence="8">NUDIX hydrolase</fullName>
    </submittedName>
</protein>
<gene>
    <name evidence="8" type="ordered locus">Hoch_6639</name>
</gene>
<dbReference type="OrthoDB" id="9788263at2"/>
<dbReference type="GO" id="GO:0046872">
    <property type="term" value="F:metal ion binding"/>
    <property type="evidence" value="ECO:0007669"/>
    <property type="project" value="UniProtKB-KW"/>
</dbReference>
<dbReference type="Proteomes" id="UP000001880">
    <property type="component" value="Chromosome"/>
</dbReference>
<dbReference type="SUPFAM" id="SSF55811">
    <property type="entry name" value="Nudix"/>
    <property type="match status" value="1"/>
</dbReference>